<evidence type="ECO:0000313" key="1">
    <source>
        <dbReference type="EMBL" id="KAG0416332.1"/>
    </source>
</evidence>
<comment type="caution">
    <text evidence="1">The sequence shown here is derived from an EMBL/GenBank/DDBJ whole genome shotgun (WGS) entry which is preliminary data.</text>
</comment>
<accession>A0AC60PB12</accession>
<protein>
    <submittedName>
        <fullName evidence="1">Uncharacterized protein</fullName>
    </submittedName>
</protein>
<organism evidence="1 2">
    <name type="scientific">Ixodes persulcatus</name>
    <name type="common">Taiga tick</name>
    <dbReference type="NCBI Taxonomy" id="34615"/>
    <lineage>
        <taxon>Eukaryota</taxon>
        <taxon>Metazoa</taxon>
        <taxon>Ecdysozoa</taxon>
        <taxon>Arthropoda</taxon>
        <taxon>Chelicerata</taxon>
        <taxon>Arachnida</taxon>
        <taxon>Acari</taxon>
        <taxon>Parasitiformes</taxon>
        <taxon>Ixodida</taxon>
        <taxon>Ixodoidea</taxon>
        <taxon>Ixodidae</taxon>
        <taxon>Ixodinae</taxon>
        <taxon>Ixodes</taxon>
    </lineage>
</organism>
<evidence type="ECO:0000313" key="2">
    <source>
        <dbReference type="Proteomes" id="UP000805193"/>
    </source>
</evidence>
<dbReference type="EMBL" id="JABSTQ010010963">
    <property type="protein sequence ID" value="KAG0416332.1"/>
    <property type="molecule type" value="Genomic_DNA"/>
</dbReference>
<sequence length="323" mass="35033">MPAHESWCLHDAGVQLWHLHRAGRGDVESNRILSADCCVASVAFHPRRPTVLAAGTVQGDVLLWDLERESEQWTSSSVLMHGEHQDSVTGMLWGADHSQADNLLTCGLDGVVLSWQLNHRSGRLEPNERFALLSENIRPHMKLRAGGNGSAIGATMDTSLGKGHSYKCPVMAGFASHRGHTLDIHCSPFERNVFLSAGTDRELNVFSLLQPIPVMSLEMEDSIAKARWSLSQPLLIATLQCDGCLRIYDLRSAKVPMAELTTGSHSGNGTALEYCRQSPELLCVARELGSAQVWTLGSKLATASDTGQNDLIAEIANGTFVAA</sequence>
<reference evidence="1 2" key="1">
    <citation type="journal article" date="2020" name="Cell">
        <title>Large-Scale Comparative Analyses of Tick Genomes Elucidate Their Genetic Diversity and Vector Capacities.</title>
        <authorList>
            <consortium name="Tick Genome and Microbiome Consortium (TIGMIC)"/>
            <person name="Jia N."/>
            <person name="Wang J."/>
            <person name="Shi W."/>
            <person name="Du L."/>
            <person name="Sun Y."/>
            <person name="Zhan W."/>
            <person name="Jiang J.F."/>
            <person name="Wang Q."/>
            <person name="Zhang B."/>
            <person name="Ji P."/>
            <person name="Bell-Sakyi L."/>
            <person name="Cui X.M."/>
            <person name="Yuan T.T."/>
            <person name="Jiang B.G."/>
            <person name="Yang W.F."/>
            <person name="Lam T.T."/>
            <person name="Chang Q.C."/>
            <person name="Ding S.J."/>
            <person name="Wang X.J."/>
            <person name="Zhu J.G."/>
            <person name="Ruan X.D."/>
            <person name="Zhao L."/>
            <person name="Wei J.T."/>
            <person name="Ye R.Z."/>
            <person name="Que T.C."/>
            <person name="Du C.H."/>
            <person name="Zhou Y.H."/>
            <person name="Cheng J.X."/>
            <person name="Dai P.F."/>
            <person name="Guo W.B."/>
            <person name="Han X.H."/>
            <person name="Huang E.J."/>
            <person name="Li L.F."/>
            <person name="Wei W."/>
            <person name="Gao Y.C."/>
            <person name="Liu J.Z."/>
            <person name="Shao H.Z."/>
            <person name="Wang X."/>
            <person name="Wang C.C."/>
            <person name="Yang T.C."/>
            <person name="Huo Q.B."/>
            <person name="Li W."/>
            <person name="Chen H.Y."/>
            <person name="Chen S.E."/>
            <person name="Zhou L.G."/>
            <person name="Ni X.B."/>
            <person name="Tian J.H."/>
            <person name="Sheng Y."/>
            <person name="Liu T."/>
            <person name="Pan Y.S."/>
            <person name="Xia L.Y."/>
            <person name="Li J."/>
            <person name="Zhao F."/>
            <person name="Cao W.C."/>
        </authorList>
    </citation>
    <scope>NUCLEOTIDE SEQUENCE [LARGE SCALE GENOMIC DNA]</scope>
    <source>
        <strain evidence="1">Iper-2018</strain>
    </source>
</reference>
<gene>
    <name evidence="1" type="ORF">HPB47_006548</name>
</gene>
<dbReference type="Proteomes" id="UP000805193">
    <property type="component" value="Unassembled WGS sequence"/>
</dbReference>
<proteinExistence type="predicted"/>
<name>A0AC60PB12_IXOPE</name>
<keyword evidence="2" id="KW-1185">Reference proteome</keyword>